<protein>
    <submittedName>
        <fullName evidence="1">Uncharacterized protein</fullName>
    </submittedName>
</protein>
<reference evidence="1" key="1">
    <citation type="submission" date="2022-10" db="EMBL/GenBank/DDBJ databases">
        <title>Complete Genome of Trichothecium roseum strain YXFP-22015, a Plant Pathogen Isolated from Citrus.</title>
        <authorList>
            <person name="Wang Y."/>
            <person name="Zhu L."/>
        </authorList>
    </citation>
    <scope>NUCLEOTIDE SEQUENCE</scope>
    <source>
        <strain evidence="1">YXFP-22015</strain>
    </source>
</reference>
<accession>A0ACC0UQW7</accession>
<comment type="caution">
    <text evidence="1">The sequence shown here is derived from an EMBL/GenBank/DDBJ whole genome shotgun (WGS) entry which is preliminary data.</text>
</comment>
<name>A0ACC0UQW7_9HYPO</name>
<dbReference type="Proteomes" id="UP001163324">
    <property type="component" value="Chromosome 9"/>
</dbReference>
<keyword evidence="2" id="KW-1185">Reference proteome</keyword>
<sequence>MYELYLTGTVPDSSLDAACDILSGLCGMKPWNSLTRQLFFQGSLPPSGISSQRSIDKQMRKETAMMWKELHQSLSRQPFLLQARYDIQQDRDMGPSSNLTPLDERQGIIRWSDMPDPSHGRPQITQTKIVELWEQRNIPSIMTDNNFRFKSEILVESKRFYRDDLEYSLKRSYWLSPLQNYSTVNPQLEPRIPPTALPSWEQLVPVDPENRWVLNATLHVLQDNKPDEFKKAQERLIGVQKELERAFEFKALDRRVFDTRLPQRPQGVQTLGNKITVGR</sequence>
<evidence type="ECO:0000313" key="2">
    <source>
        <dbReference type="Proteomes" id="UP001163324"/>
    </source>
</evidence>
<proteinExistence type="predicted"/>
<gene>
    <name evidence="1" type="ORF">N3K66_008682</name>
</gene>
<evidence type="ECO:0000313" key="1">
    <source>
        <dbReference type="EMBL" id="KAI9896510.1"/>
    </source>
</evidence>
<organism evidence="1 2">
    <name type="scientific">Trichothecium roseum</name>
    <dbReference type="NCBI Taxonomy" id="47278"/>
    <lineage>
        <taxon>Eukaryota</taxon>
        <taxon>Fungi</taxon>
        <taxon>Dikarya</taxon>
        <taxon>Ascomycota</taxon>
        <taxon>Pezizomycotina</taxon>
        <taxon>Sordariomycetes</taxon>
        <taxon>Hypocreomycetidae</taxon>
        <taxon>Hypocreales</taxon>
        <taxon>Hypocreales incertae sedis</taxon>
        <taxon>Trichothecium</taxon>
    </lineage>
</organism>
<dbReference type="EMBL" id="CM047948">
    <property type="protein sequence ID" value="KAI9896510.1"/>
    <property type="molecule type" value="Genomic_DNA"/>
</dbReference>